<protein>
    <submittedName>
        <fullName evidence="2">DUF3098 domain-containing protein</fullName>
    </submittedName>
</protein>
<dbReference type="OrthoDB" id="963379at2"/>
<name>A0A386HRV7_9BACT</name>
<proteinExistence type="predicted"/>
<dbReference type="InterPro" id="IPR021448">
    <property type="entry name" value="DUF3098"/>
</dbReference>
<organism evidence="2 3">
    <name type="scientific">Arachidicoccus soli</name>
    <dbReference type="NCBI Taxonomy" id="2341117"/>
    <lineage>
        <taxon>Bacteria</taxon>
        <taxon>Pseudomonadati</taxon>
        <taxon>Bacteroidota</taxon>
        <taxon>Chitinophagia</taxon>
        <taxon>Chitinophagales</taxon>
        <taxon>Chitinophagaceae</taxon>
        <taxon>Arachidicoccus</taxon>
    </lineage>
</organism>
<dbReference type="EMBL" id="CP032489">
    <property type="protein sequence ID" value="AYD48533.1"/>
    <property type="molecule type" value="Genomic_DNA"/>
</dbReference>
<keyword evidence="1" id="KW-0472">Membrane</keyword>
<gene>
    <name evidence="2" type="ORF">D6B99_13520</name>
</gene>
<dbReference type="AlphaFoldDB" id="A0A386HRV7"/>
<keyword evidence="3" id="KW-1185">Reference proteome</keyword>
<keyword evidence="1" id="KW-1133">Transmembrane helix</keyword>
<accession>A0A386HRV7</accession>
<feature type="transmembrane region" description="Helical" evidence="1">
    <location>
        <begin position="57"/>
        <end position="76"/>
    </location>
</feature>
<dbReference type="Pfam" id="PF11297">
    <property type="entry name" value="DUF3098"/>
    <property type="match status" value="1"/>
</dbReference>
<keyword evidence="1" id="KW-0812">Transmembrane</keyword>
<evidence type="ECO:0000256" key="1">
    <source>
        <dbReference type="SAM" id="Phobius"/>
    </source>
</evidence>
<dbReference type="Proteomes" id="UP000266118">
    <property type="component" value="Chromosome"/>
</dbReference>
<feature type="transmembrane region" description="Helical" evidence="1">
    <location>
        <begin position="20"/>
        <end position="37"/>
    </location>
</feature>
<evidence type="ECO:0000313" key="2">
    <source>
        <dbReference type="EMBL" id="AYD48533.1"/>
    </source>
</evidence>
<dbReference type="RefSeq" id="WP_119989378.1">
    <property type="nucleotide sequence ID" value="NZ_CP032489.1"/>
</dbReference>
<sequence>MENNTQPKGGLNFTKDNIRWMIIGAIVIALGMILMSGGENMDPKVFDTNLVYSFRRITVAPIVILLGFGIEIFAILKKPKNVSK</sequence>
<dbReference type="KEGG" id="ark:D6B99_13520"/>
<reference evidence="2 3" key="1">
    <citation type="submission" date="2018-09" db="EMBL/GenBank/DDBJ databases">
        <title>Arachidicoccus sp. nov., a bacterium isolated from soil.</title>
        <authorList>
            <person name="Weon H.-Y."/>
            <person name="Kwon S.-W."/>
            <person name="Lee S.A."/>
        </authorList>
    </citation>
    <scope>NUCLEOTIDE SEQUENCE [LARGE SCALE GENOMIC DNA]</scope>
    <source>
        <strain evidence="2 3">KIS59-12</strain>
    </source>
</reference>
<evidence type="ECO:0000313" key="3">
    <source>
        <dbReference type="Proteomes" id="UP000266118"/>
    </source>
</evidence>